<dbReference type="InterPro" id="IPR032823">
    <property type="entry name" value="BCA_ABC_TP_C"/>
</dbReference>
<evidence type="ECO:0000313" key="6">
    <source>
        <dbReference type="Proteomes" id="UP001500556"/>
    </source>
</evidence>
<evidence type="ECO:0000259" key="4">
    <source>
        <dbReference type="PROSITE" id="PS50893"/>
    </source>
</evidence>
<protein>
    <submittedName>
        <fullName evidence="5">ABC transporter ATP-binding protein</fullName>
    </submittedName>
</protein>
<organism evidence="5 6">
    <name type="scientific">Pedococcus ginsenosidimutans</name>
    <dbReference type="NCBI Taxonomy" id="490570"/>
    <lineage>
        <taxon>Bacteria</taxon>
        <taxon>Bacillati</taxon>
        <taxon>Actinomycetota</taxon>
        <taxon>Actinomycetes</taxon>
        <taxon>Micrococcales</taxon>
        <taxon>Intrasporangiaceae</taxon>
        <taxon>Pedococcus</taxon>
    </lineage>
</organism>
<reference evidence="6" key="1">
    <citation type="journal article" date="2019" name="Int. J. Syst. Evol. Microbiol.">
        <title>The Global Catalogue of Microorganisms (GCM) 10K type strain sequencing project: providing services to taxonomists for standard genome sequencing and annotation.</title>
        <authorList>
            <consortium name="The Broad Institute Genomics Platform"/>
            <consortium name="The Broad Institute Genome Sequencing Center for Infectious Disease"/>
            <person name="Wu L."/>
            <person name="Ma J."/>
        </authorList>
    </citation>
    <scope>NUCLEOTIDE SEQUENCE [LARGE SCALE GENOMIC DNA]</scope>
    <source>
        <strain evidence="6">JCM 18961</strain>
    </source>
</reference>
<name>A0ABP8XLL6_9MICO</name>
<evidence type="ECO:0000313" key="5">
    <source>
        <dbReference type="EMBL" id="GAA4710828.1"/>
    </source>
</evidence>
<dbReference type="InterPro" id="IPR051120">
    <property type="entry name" value="ABC_AA/LPS_Transport"/>
</dbReference>
<dbReference type="InterPro" id="IPR003593">
    <property type="entry name" value="AAA+_ATPase"/>
</dbReference>
<dbReference type="Pfam" id="PF00005">
    <property type="entry name" value="ABC_tran"/>
    <property type="match status" value="1"/>
</dbReference>
<keyword evidence="1" id="KW-0813">Transport</keyword>
<comment type="caution">
    <text evidence="5">The sequence shown here is derived from an EMBL/GenBank/DDBJ whole genome shotgun (WGS) entry which is preliminary data.</text>
</comment>
<dbReference type="Pfam" id="PF12399">
    <property type="entry name" value="BCA_ABC_TP_C"/>
    <property type="match status" value="1"/>
</dbReference>
<dbReference type="SMART" id="SM00382">
    <property type="entry name" value="AAA"/>
    <property type="match status" value="1"/>
</dbReference>
<dbReference type="PANTHER" id="PTHR45772:SF3">
    <property type="entry name" value="ABC TRANSPORTER ATP-BINDING PROTEIN"/>
    <property type="match status" value="1"/>
</dbReference>
<dbReference type="EMBL" id="BAABLO010000001">
    <property type="protein sequence ID" value="GAA4710828.1"/>
    <property type="molecule type" value="Genomic_DNA"/>
</dbReference>
<keyword evidence="2" id="KW-0547">Nucleotide-binding</keyword>
<dbReference type="Proteomes" id="UP001500556">
    <property type="component" value="Unassembled WGS sequence"/>
</dbReference>
<dbReference type="PROSITE" id="PS00211">
    <property type="entry name" value="ABC_TRANSPORTER_1"/>
    <property type="match status" value="1"/>
</dbReference>
<evidence type="ECO:0000256" key="1">
    <source>
        <dbReference type="ARBA" id="ARBA00022448"/>
    </source>
</evidence>
<dbReference type="SUPFAM" id="SSF52540">
    <property type="entry name" value="P-loop containing nucleoside triphosphate hydrolases"/>
    <property type="match status" value="1"/>
</dbReference>
<dbReference type="InterPro" id="IPR017871">
    <property type="entry name" value="ABC_transporter-like_CS"/>
</dbReference>
<dbReference type="PROSITE" id="PS50893">
    <property type="entry name" value="ABC_TRANSPORTER_2"/>
    <property type="match status" value="1"/>
</dbReference>
<dbReference type="GO" id="GO:0005524">
    <property type="term" value="F:ATP binding"/>
    <property type="evidence" value="ECO:0007669"/>
    <property type="project" value="UniProtKB-KW"/>
</dbReference>
<accession>A0ABP8XLL6</accession>
<dbReference type="CDD" id="cd03219">
    <property type="entry name" value="ABC_Mj1267_LivG_branched"/>
    <property type="match status" value="1"/>
</dbReference>
<dbReference type="InterPro" id="IPR027417">
    <property type="entry name" value="P-loop_NTPase"/>
</dbReference>
<keyword evidence="6" id="KW-1185">Reference proteome</keyword>
<sequence>MPTQASPEVPGAAGVLLQTRDLTKEFRGFRAVSDVSLSVVEGTVHALVGPNGAGKTTLFNLLTGFLAPTSGEILLGGRDITGMQPEQIAHLGIARSFQITSLFDQMSAVDHVELALASPTGLGYRFWRSSKQMRQFRPRALELLDQVGLADRSGAAAGSLAYGQKRALELALALALDPRLLLLDEPTAGMGLEDVDRTIALVKKVSDGRTVVFVDHNMHVVGSLADTVTVLQSGQVLAEGTYEKVRNDEKVITAYLGQAGEQHV</sequence>
<evidence type="ECO:0000256" key="2">
    <source>
        <dbReference type="ARBA" id="ARBA00022741"/>
    </source>
</evidence>
<evidence type="ECO:0000256" key="3">
    <source>
        <dbReference type="ARBA" id="ARBA00022840"/>
    </source>
</evidence>
<keyword evidence="3 5" id="KW-0067">ATP-binding</keyword>
<proteinExistence type="predicted"/>
<dbReference type="InterPro" id="IPR003439">
    <property type="entry name" value="ABC_transporter-like_ATP-bd"/>
</dbReference>
<dbReference type="PANTHER" id="PTHR45772">
    <property type="entry name" value="CONSERVED COMPONENT OF ABC TRANSPORTER FOR NATURAL AMINO ACIDS-RELATED"/>
    <property type="match status" value="1"/>
</dbReference>
<feature type="domain" description="ABC transporter" evidence="4">
    <location>
        <begin position="17"/>
        <end position="258"/>
    </location>
</feature>
<gene>
    <name evidence="5" type="ORF">GCM10025782_03590</name>
</gene>
<dbReference type="RefSeq" id="WP_345500745.1">
    <property type="nucleotide sequence ID" value="NZ_BAABLO010000001.1"/>
</dbReference>
<dbReference type="Gene3D" id="3.40.50.300">
    <property type="entry name" value="P-loop containing nucleotide triphosphate hydrolases"/>
    <property type="match status" value="1"/>
</dbReference>